<dbReference type="EMBL" id="LNXU01000007">
    <property type="protein sequence ID" value="KTC75822.1"/>
    <property type="molecule type" value="Genomic_DNA"/>
</dbReference>
<keyword evidence="4" id="KW-0136">Cellulose degradation</keyword>
<dbReference type="SUPFAM" id="SSF51445">
    <property type="entry name" value="(Trans)glycosidases"/>
    <property type="match status" value="1"/>
</dbReference>
<keyword evidence="5" id="KW-0119">Carbohydrate metabolism</keyword>
<dbReference type="PANTHER" id="PTHR35923">
    <property type="entry name" value="MAJOR EXTRACELLULAR ENDOGLUCANASE"/>
    <property type="match status" value="1"/>
</dbReference>
<comment type="caution">
    <text evidence="11">The sequence shown here is derived from an EMBL/GenBank/DDBJ whole genome shotgun (WGS) entry which is preliminary data.</text>
</comment>
<dbReference type="RefSeq" id="WP_058458343.1">
    <property type="nucleotide sequence ID" value="NZ_CAAAIY010000014.1"/>
</dbReference>
<evidence type="ECO:0000256" key="5">
    <source>
        <dbReference type="ARBA" id="ARBA00023277"/>
    </source>
</evidence>
<feature type="chain" id="PRO_5006911381" description="cellulase" evidence="9">
    <location>
        <begin position="22"/>
        <end position="474"/>
    </location>
</feature>
<reference evidence="11 12" key="1">
    <citation type="submission" date="2015-11" db="EMBL/GenBank/DDBJ databases">
        <title>Genomic analysis of 38 Legionella species identifies large and diverse effector repertoires.</title>
        <authorList>
            <person name="Burstein D."/>
            <person name="Amaro F."/>
            <person name="Zusman T."/>
            <person name="Lifshitz Z."/>
            <person name="Cohen O."/>
            <person name="Gilbert J.A."/>
            <person name="Pupko T."/>
            <person name="Shuman H.A."/>
            <person name="Segal G."/>
        </authorList>
    </citation>
    <scope>NUCLEOTIDE SEQUENCE [LARGE SCALE GENOMIC DNA]</scope>
    <source>
        <strain evidence="11 12">WIGA</strain>
    </source>
</reference>
<dbReference type="PROSITE" id="PS00659">
    <property type="entry name" value="GLYCOSYL_HYDROL_F5"/>
    <property type="match status" value="1"/>
</dbReference>
<evidence type="ECO:0000259" key="10">
    <source>
        <dbReference type="Pfam" id="PF00150"/>
    </source>
</evidence>
<protein>
    <recommendedName>
        <fullName evidence="2">cellulase</fullName>
        <ecNumber evidence="2">3.2.1.4</ecNumber>
    </recommendedName>
</protein>
<evidence type="ECO:0000256" key="1">
    <source>
        <dbReference type="ARBA" id="ARBA00000966"/>
    </source>
</evidence>
<dbReference type="STRING" id="447.Lboz_0650"/>
<keyword evidence="7" id="KW-0624">Polysaccharide degradation</keyword>
<keyword evidence="12" id="KW-1185">Reference proteome</keyword>
<dbReference type="PATRIC" id="fig|447.4.peg.698"/>
<gene>
    <name evidence="11" type="ORF">Lboz_0650</name>
</gene>
<dbReference type="OrthoDB" id="1153097at2"/>
<evidence type="ECO:0000256" key="3">
    <source>
        <dbReference type="ARBA" id="ARBA00022801"/>
    </source>
</evidence>
<evidence type="ECO:0000313" key="11">
    <source>
        <dbReference type="EMBL" id="KTC75822.1"/>
    </source>
</evidence>
<keyword evidence="3 8" id="KW-0378">Hydrolase</keyword>
<keyword evidence="9" id="KW-0732">Signal</keyword>
<evidence type="ECO:0000256" key="7">
    <source>
        <dbReference type="ARBA" id="ARBA00023326"/>
    </source>
</evidence>
<accession>A0A0W0RXG7</accession>
<comment type="similarity">
    <text evidence="8">Belongs to the glycosyl hydrolase 5 (cellulase A) family.</text>
</comment>
<proteinExistence type="inferred from homology"/>
<feature type="signal peptide" evidence="9">
    <location>
        <begin position="1"/>
        <end position="21"/>
    </location>
</feature>
<comment type="catalytic activity">
    <reaction evidence="1">
        <text>Endohydrolysis of (1-&gt;4)-beta-D-glucosidic linkages in cellulose, lichenin and cereal beta-D-glucans.</text>
        <dbReference type="EC" id="3.2.1.4"/>
    </reaction>
</comment>
<evidence type="ECO:0000256" key="9">
    <source>
        <dbReference type="SAM" id="SignalP"/>
    </source>
</evidence>
<evidence type="ECO:0000256" key="6">
    <source>
        <dbReference type="ARBA" id="ARBA00023295"/>
    </source>
</evidence>
<feature type="domain" description="Glycoside hydrolase family 5" evidence="10">
    <location>
        <begin position="155"/>
        <end position="431"/>
    </location>
</feature>
<dbReference type="Proteomes" id="UP000054695">
    <property type="component" value="Unassembled WGS sequence"/>
</dbReference>
<dbReference type="PANTHER" id="PTHR35923:SF2">
    <property type="entry name" value="ENDOGLUCANASE"/>
    <property type="match status" value="1"/>
</dbReference>
<sequence>MKKMRVLGCWLLLMLALDAHGYQTRESKIYNDEGQIVHIDGLSWSGFQDTNVLQGLQSNPFYAIPSLSSNPRAYGMMDLISHPWDFPSSGVDKNSSVSFKTLRLPIQPEVLYDDQHEVDLNKWLSDKSFPNAGNGIFCKTWQSNGTACDKAVSPKQALWIVLQELKKKNIKVMIDIHHRHGYGDAMRDGTVYDMQRYGNDISLLATEIKNRNLDNVLGIDIFNEPYRLNWFKTHDSQVPWTKVIATAANAVQKNNPKLLLFVEGPDSGNDDANNPVICVPKSQVVNDNGYSHSPDPSLCGNLERMFFKGNWGEDFKPLLNEKQAKNGIAVFDKDKFKNQLISQGINQPALQWLLGDEQAQNSHLVFSPHVYPAEVAGWETAPGMPSQLRFDWSWGFLYKAGYPVVLGEASWKTAKGKAFFINSLMPYLQANMETNNIFFWAIGYLGDTVSAIDPNSGELNLDVQQTLKNYFDNM</sequence>
<dbReference type="GO" id="GO:0030245">
    <property type="term" value="P:cellulose catabolic process"/>
    <property type="evidence" value="ECO:0007669"/>
    <property type="project" value="UniProtKB-KW"/>
</dbReference>
<dbReference type="AlphaFoldDB" id="A0A0W0RXG7"/>
<dbReference type="Pfam" id="PF00150">
    <property type="entry name" value="Cellulase"/>
    <property type="match status" value="1"/>
</dbReference>
<keyword evidence="6 8" id="KW-0326">Glycosidase</keyword>
<dbReference type="GO" id="GO:0008810">
    <property type="term" value="F:cellulase activity"/>
    <property type="evidence" value="ECO:0007669"/>
    <property type="project" value="UniProtKB-EC"/>
</dbReference>
<dbReference type="InterPro" id="IPR001547">
    <property type="entry name" value="Glyco_hydro_5"/>
</dbReference>
<evidence type="ECO:0000256" key="2">
    <source>
        <dbReference type="ARBA" id="ARBA00012601"/>
    </source>
</evidence>
<evidence type="ECO:0000256" key="4">
    <source>
        <dbReference type="ARBA" id="ARBA00023001"/>
    </source>
</evidence>
<dbReference type="InterPro" id="IPR017853">
    <property type="entry name" value="GH"/>
</dbReference>
<dbReference type="InterPro" id="IPR018087">
    <property type="entry name" value="Glyco_hydro_5_CS"/>
</dbReference>
<evidence type="ECO:0000256" key="8">
    <source>
        <dbReference type="RuleBase" id="RU361153"/>
    </source>
</evidence>
<name>A0A0W0RXG7_LEGBO</name>
<dbReference type="Gene3D" id="3.20.20.80">
    <property type="entry name" value="Glycosidases"/>
    <property type="match status" value="1"/>
</dbReference>
<organism evidence="11 12">
    <name type="scientific">Legionella bozemanae</name>
    <name type="common">Fluoribacter bozemanae</name>
    <dbReference type="NCBI Taxonomy" id="447"/>
    <lineage>
        <taxon>Bacteria</taxon>
        <taxon>Pseudomonadati</taxon>
        <taxon>Pseudomonadota</taxon>
        <taxon>Gammaproteobacteria</taxon>
        <taxon>Legionellales</taxon>
        <taxon>Legionellaceae</taxon>
        <taxon>Legionella</taxon>
    </lineage>
</organism>
<dbReference type="EC" id="3.2.1.4" evidence="2"/>
<evidence type="ECO:0000313" key="12">
    <source>
        <dbReference type="Proteomes" id="UP000054695"/>
    </source>
</evidence>